<evidence type="ECO:0000256" key="8">
    <source>
        <dbReference type="ARBA" id="ARBA00023146"/>
    </source>
</evidence>
<evidence type="ECO:0000259" key="12">
    <source>
        <dbReference type="SMART" id="SM00836"/>
    </source>
</evidence>
<dbReference type="Proteomes" id="UP000013307">
    <property type="component" value="Chromosome"/>
</dbReference>
<keyword evidence="3 10" id="KW-0963">Cytoplasm</keyword>
<sequence length="559" mass="64304">MFRIFRKDVEKALESVLGYSVSNFVRESEHADLSCTVAFKLAKERERKPNEIAEEIVEELVDEISEYIGSVEAVNGYINFNASYEFLEDAVNTILDEDEDYGSMTEQGEVLIEHTSANPDGPLHIGHIRNSIIGDTLARIFRKAGFNVTTQYYMNDMGRQVALAVLGVRRFGLSDEKPDHAVAKAYIEINRLMEDNPEEKEKIQAEADRIMLDYELGKEYAVEEFRRVVETALTGIMETLSNLNIEHDEVVWESEFIRNGYVDKVLKKIEELGLLLKDGAWFIDLQSKGYEKNVVVRRENGTTLYITRDLAYHAWKNENFERFINILGSDHKLIGKQLSDILQLLGLKPPEIVFFEFVSLPEGSMSTRKGKFISADDLIRRVYNEAYSLLKDRNFSEEEKKEIARSVAVGALRFDFVRVSPEKPMTFDWKKALDFERQTASYIQYSHARACSIMRKAVEKGMPDLEISGEICTMEERKLILTLSKFTTVIERILRELRPNVFADYLMDVAIRFNDFYTTHPVLKESSEVRMHRLAIVDATRIVLKNGLELLGIDALEKM</sequence>
<dbReference type="CDD" id="cd00671">
    <property type="entry name" value="ArgRS_core"/>
    <property type="match status" value="1"/>
</dbReference>
<dbReference type="OrthoDB" id="372102at2157"/>
<evidence type="ECO:0000256" key="3">
    <source>
        <dbReference type="ARBA" id="ARBA00022490"/>
    </source>
</evidence>
<comment type="similarity">
    <text evidence="2 10 11">Belongs to the class-I aminoacyl-tRNA synthetase family.</text>
</comment>
<dbReference type="InterPro" id="IPR008909">
    <property type="entry name" value="DALR_anticod-bd"/>
</dbReference>
<evidence type="ECO:0000313" key="15">
    <source>
        <dbReference type="Proteomes" id="UP000013307"/>
    </source>
</evidence>
<dbReference type="InterPro" id="IPR036695">
    <property type="entry name" value="Arg-tRNA-synth_N_sf"/>
</dbReference>
<protein>
    <recommendedName>
        <fullName evidence="10">Arginine--tRNA ligase</fullName>
        <ecNumber evidence="10">6.1.1.19</ecNumber>
    </recommendedName>
    <alternativeName>
        <fullName evidence="10">Arginyl-tRNA synthetase</fullName>
        <shortName evidence="10">ArgRS</shortName>
    </alternativeName>
</protein>
<dbReference type="NCBIfam" id="TIGR00456">
    <property type="entry name" value="argS"/>
    <property type="match status" value="1"/>
</dbReference>
<evidence type="ECO:0000256" key="4">
    <source>
        <dbReference type="ARBA" id="ARBA00022598"/>
    </source>
</evidence>
<dbReference type="EMBL" id="CP005290">
    <property type="protein sequence ID" value="AGK60531.1"/>
    <property type="molecule type" value="Genomic_DNA"/>
</dbReference>
<dbReference type="GO" id="GO:0005737">
    <property type="term" value="C:cytoplasm"/>
    <property type="evidence" value="ECO:0007669"/>
    <property type="project" value="UniProtKB-SubCell"/>
</dbReference>
<dbReference type="Pfam" id="PF03485">
    <property type="entry name" value="Arg_tRNA_synt_N"/>
    <property type="match status" value="1"/>
</dbReference>
<dbReference type="Gene3D" id="3.40.50.620">
    <property type="entry name" value="HUPs"/>
    <property type="match status" value="1"/>
</dbReference>
<evidence type="ECO:0000256" key="9">
    <source>
        <dbReference type="ARBA" id="ARBA00049339"/>
    </source>
</evidence>
<dbReference type="STRING" id="387631.Asulf_00508"/>
<dbReference type="SMART" id="SM01016">
    <property type="entry name" value="Arg_tRNA_synt_N"/>
    <property type="match status" value="1"/>
</dbReference>
<accession>N0BJA5</accession>
<organism evidence="14 15">
    <name type="scientific">Archaeoglobus sulfaticallidus PM70-1</name>
    <dbReference type="NCBI Taxonomy" id="387631"/>
    <lineage>
        <taxon>Archaea</taxon>
        <taxon>Methanobacteriati</taxon>
        <taxon>Methanobacteriota</taxon>
        <taxon>Archaeoglobi</taxon>
        <taxon>Archaeoglobales</taxon>
        <taxon>Archaeoglobaceae</taxon>
        <taxon>Archaeoglobus</taxon>
    </lineage>
</organism>
<keyword evidence="15" id="KW-1185">Reference proteome</keyword>
<dbReference type="SMART" id="SM00836">
    <property type="entry name" value="DALR_1"/>
    <property type="match status" value="1"/>
</dbReference>
<evidence type="ECO:0000256" key="6">
    <source>
        <dbReference type="ARBA" id="ARBA00022840"/>
    </source>
</evidence>
<dbReference type="SUPFAM" id="SSF52374">
    <property type="entry name" value="Nucleotidylyl transferase"/>
    <property type="match status" value="1"/>
</dbReference>
<keyword evidence="8 10" id="KW-0030">Aminoacyl-tRNA synthetase</keyword>
<dbReference type="FunFam" id="1.10.730.10:FF:000008">
    <property type="entry name" value="Arginine--tRNA ligase"/>
    <property type="match status" value="1"/>
</dbReference>
<proteinExistence type="inferred from homology"/>
<dbReference type="PANTHER" id="PTHR11956:SF5">
    <property type="entry name" value="ARGININE--TRNA LIGASE, CYTOPLASMIC"/>
    <property type="match status" value="1"/>
</dbReference>
<dbReference type="SUPFAM" id="SSF47323">
    <property type="entry name" value="Anticodon-binding domain of a subclass of class I aminoacyl-tRNA synthetases"/>
    <property type="match status" value="1"/>
</dbReference>
<dbReference type="eggNOG" id="arCOG00487">
    <property type="taxonomic scope" value="Archaea"/>
</dbReference>
<dbReference type="InterPro" id="IPR035684">
    <property type="entry name" value="ArgRS_core"/>
</dbReference>
<dbReference type="KEGG" id="ast:Asulf_00508"/>
<evidence type="ECO:0000256" key="5">
    <source>
        <dbReference type="ARBA" id="ARBA00022741"/>
    </source>
</evidence>
<dbReference type="PANTHER" id="PTHR11956">
    <property type="entry name" value="ARGINYL-TRNA SYNTHETASE"/>
    <property type="match status" value="1"/>
</dbReference>
<keyword evidence="7 10" id="KW-0648">Protein biosynthesis</keyword>
<dbReference type="InterPro" id="IPR014729">
    <property type="entry name" value="Rossmann-like_a/b/a_fold"/>
</dbReference>
<feature type="domain" description="Arginyl tRNA synthetase N-terminal" evidence="13">
    <location>
        <begin position="3"/>
        <end position="82"/>
    </location>
</feature>
<evidence type="ECO:0000256" key="11">
    <source>
        <dbReference type="RuleBase" id="RU363038"/>
    </source>
</evidence>
<dbReference type="GO" id="GO:0004814">
    <property type="term" value="F:arginine-tRNA ligase activity"/>
    <property type="evidence" value="ECO:0007669"/>
    <property type="project" value="UniProtKB-UniRule"/>
</dbReference>
<feature type="short sequence motif" description="'HIGH' region" evidence="10">
    <location>
        <begin position="117"/>
        <end position="127"/>
    </location>
</feature>
<gene>
    <name evidence="10" type="primary">argS</name>
    <name evidence="14" type="ORF">Asulf_00508</name>
</gene>
<dbReference type="GO" id="GO:0006420">
    <property type="term" value="P:arginyl-tRNA aminoacylation"/>
    <property type="evidence" value="ECO:0007669"/>
    <property type="project" value="UniProtKB-UniRule"/>
</dbReference>
<feature type="domain" description="DALR anticodon binding" evidence="12">
    <location>
        <begin position="443"/>
        <end position="559"/>
    </location>
</feature>
<reference evidence="14 15" key="1">
    <citation type="journal article" date="2013" name="Genome Announc.">
        <title>Complete Genome Sequence of the Thermophilic and Facultatively Chemolithoautotrophic Sulfate Reducer Archaeoglobus sulfaticallidus Strain PM70-1T.</title>
        <authorList>
            <person name="Stokke R."/>
            <person name="Hocking W.P."/>
            <person name="Steinsbu B.O."/>
            <person name="Steen I.H."/>
        </authorList>
    </citation>
    <scope>NUCLEOTIDE SEQUENCE [LARGE SCALE GENOMIC DNA]</scope>
    <source>
        <strain evidence="14">PM70-1</strain>
    </source>
</reference>
<dbReference type="GeneID" id="15392152"/>
<name>N0BJA5_9EURY</name>
<dbReference type="Gene3D" id="1.10.730.10">
    <property type="entry name" value="Isoleucyl-tRNA Synthetase, Domain 1"/>
    <property type="match status" value="1"/>
</dbReference>
<dbReference type="GO" id="GO:0005524">
    <property type="term" value="F:ATP binding"/>
    <property type="evidence" value="ECO:0007669"/>
    <property type="project" value="UniProtKB-UniRule"/>
</dbReference>
<keyword evidence="6 10" id="KW-0067">ATP-binding</keyword>
<evidence type="ECO:0000313" key="14">
    <source>
        <dbReference type="EMBL" id="AGK60531.1"/>
    </source>
</evidence>
<evidence type="ECO:0000256" key="7">
    <source>
        <dbReference type="ARBA" id="ARBA00022917"/>
    </source>
</evidence>
<comment type="catalytic activity">
    <reaction evidence="9 10">
        <text>tRNA(Arg) + L-arginine + ATP = L-arginyl-tRNA(Arg) + AMP + diphosphate</text>
        <dbReference type="Rhea" id="RHEA:20301"/>
        <dbReference type="Rhea" id="RHEA-COMP:9658"/>
        <dbReference type="Rhea" id="RHEA-COMP:9673"/>
        <dbReference type="ChEBI" id="CHEBI:30616"/>
        <dbReference type="ChEBI" id="CHEBI:32682"/>
        <dbReference type="ChEBI" id="CHEBI:33019"/>
        <dbReference type="ChEBI" id="CHEBI:78442"/>
        <dbReference type="ChEBI" id="CHEBI:78513"/>
        <dbReference type="ChEBI" id="CHEBI:456215"/>
        <dbReference type="EC" id="6.1.1.19"/>
    </reaction>
</comment>
<dbReference type="PRINTS" id="PR01038">
    <property type="entry name" value="TRNASYNTHARG"/>
</dbReference>
<keyword evidence="5 10" id="KW-0547">Nucleotide-binding</keyword>
<comment type="subcellular location">
    <subcellularLocation>
        <location evidence="1 10">Cytoplasm</location>
    </subcellularLocation>
</comment>
<dbReference type="AlphaFoldDB" id="N0BJA5"/>
<evidence type="ECO:0000256" key="1">
    <source>
        <dbReference type="ARBA" id="ARBA00004496"/>
    </source>
</evidence>
<dbReference type="Gene3D" id="3.30.1360.70">
    <property type="entry name" value="Arginyl tRNA synthetase N-terminal domain"/>
    <property type="match status" value="1"/>
</dbReference>
<dbReference type="SUPFAM" id="SSF55190">
    <property type="entry name" value="Arginyl-tRNA synthetase (ArgRS), N-terminal 'additional' domain"/>
    <property type="match status" value="1"/>
</dbReference>
<dbReference type="Pfam" id="PF00750">
    <property type="entry name" value="tRNA-synt_1d"/>
    <property type="match status" value="1"/>
</dbReference>
<dbReference type="HOGENOM" id="CLU_006406_6_1_2"/>
<dbReference type="InterPro" id="IPR005148">
    <property type="entry name" value="Arg-tRNA-synth_N"/>
</dbReference>
<evidence type="ECO:0000256" key="2">
    <source>
        <dbReference type="ARBA" id="ARBA00005594"/>
    </source>
</evidence>
<dbReference type="InterPro" id="IPR009080">
    <property type="entry name" value="tRNAsynth_Ia_anticodon-bd"/>
</dbReference>
<keyword evidence="4 10" id="KW-0436">Ligase</keyword>
<dbReference type="EC" id="6.1.1.19" evidence="10"/>
<dbReference type="HAMAP" id="MF_00123">
    <property type="entry name" value="Arg_tRNA_synth"/>
    <property type="match status" value="1"/>
</dbReference>
<evidence type="ECO:0000256" key="10">
    <source>
        <dbReference type="HAMAP-Rule" id="MF_00123"/>
    </source>
</evidence>
<evidence type="ECO:0000259" key="13">
    <source>
        <dbReference type="SMART" id="SM01016"/>
    </source>
</evidence>
<dbReference type="RefSeq" id="WP_015590130.1">
    <property type="nucleotide sequence ID" value="NC_021169.1"/>
</dbReference>
<dbReference type="Pfam" id="PF05746">
    <property type="entry name" value="DALR_1"/>
    <property type="match status" value="1"/>
</dbReference>
<dbReference type="InterPro" id="IPR001278">
    <property type="entry name" value="Arg-tRNA-ligase"/>
</dbReference>